<keyword evidence="3 4" id="KW-0974">Archaeal flagellum</keyword>
<keyword evidence="5" id="KW-0472">Membrane</keyword>
<dbReference type="HOGENOM" id="CLU_051124_0_2_2"/>
<dbReference type="GO" id="GO:0005198">
    <property type="term" value="F:structural molecule activity"/>
    <property type="evidence" value="ECO:0007669"/>
    <property type="project" value="InterPro"/>
</dbReference>
<dbReference type="KEGG" id="mev:Metev_0724"/>
<evidence type="ECO:0000256" key="4">
    <source>
        <dbReference type="RuleBase" id="RU361282"/>
    </source>
</evidence>
<keyword evidence="6" id="KW-0282">Flagellum</keyword>
<dbReference type="STRING" id="644295.Metev_0724"/>
<dbReference type="GeneID" id="9346345"/>
<dbReference type="NCBIfam" id="TIGR02537">
    <property type="entry name" value="arch_flag_Nterm"/>
    <property type="match status" value="1"/>
</dbReference>
<comment type="similarity">
    <text evidence="2 4">Belongs to the archaeal flagellin family.</text>
</comment>
<keyword evidence="6" id="KW-0969">Cilium</keyword>
<dbReference type="OrthoDB" id="102632at2157"/>
<dbReference type="GO" id="GO:0097588">
    <property type="term" value="P:archaeal or bacterial-type flagellum-dependent cell motility"/>
    <property type="evidence" value="ECO:0007669"/>
    <property type="project" value="InterPro"/>
</dbReference>
<evidence type="ECO:0000313" key="6">
    <source>
        <dbReference type="EMBL" id="ADI73625.1"/>
    </source>
</evidence>
<evidence type="ECO:0000256" key="2">
    <source>
        <dbReference type="ARBA" id="ARBA00010256"/>
    </source>
</evidence>
<dbReference type="AlphaFoldDB" id="D7E701"/>
<keyword evidence="6" id="KW-0966">Cell projection</keyword>
<keyword evidence="5" id="KW-0812">Transmembrane</keyword>
<dbReference type="Pfam" id="PF01917">
    <property type="entry name" value="Flagellin_arch-type"/>
    <property type="match status" value="1"/>
</dbReference>
<reference evidence="6 7" key="1">
    <citation type="submission" date="2010-06" db="EMBL/GenBank/DDBJ databases">
        <title>Complete sequence chromosome of Methanohalobium evestigatum Z-7303.</title>
        <authorList>
            <consortium name="US DOE Joint Genome Institute"/>
            <person name="Lucas S."/>
            <person name="Copeland A."/>
            <person name="Lapidus A."/>
            <person name="Cheng J.-F."/>
            <person name="Bruce D."/>
            <person name="Goodwin L."/>
            <person name="Pitluck S."/>
            <person name="Saunders E."/>
            <person name="Detter J.C."/>
            <person name="Han C."/>
            <person name="Tapia R."/>
            <person name="Land M."/>
            <person name="Hauser L."/>
            <person name="Kyrpides N."/>
            <person name="Mikhailova N."/>
            <person name="Sieprawska-Lupa M."/>
            <person name="Whitman W.B."/>
            <person name="Anderson I."/>
            <person name="Woyke T."/>
        </authorList>
    </citation>
    <scope>NUCLEOTIDE SEQUENCE [LARGE SCALE GENOMIC DNA]</scope>
    <source>
        <strain evidence="7">ATCC BAA-1072 / DSM 3721 / NBRC 107634 / OCM 161 / Z-7303</strain>
    </source>
</reference>
<dbReference type="PANTHER" id="PTHR35903">
    <property type="entry name" value="FLAGELLIN B1"/>
    <property type="match status" value="1"/>
</dbReference>
<evidence type="ECO:0000256" key="5">
    <source>
        <dbReference type="SAM" id="Phobius"/>
    </source>
</evidence>
<protein>
    <recommendedName>
        <fullName evidence="4">Flagellin</fullName>
    </recommendedName>
</protein>
<keyword evidence="7" id="KW-1185">Reference proteome</keyword>
<dbReference type="EMBL" id="CP002069">
    <property type="protein sequence ID" value="ADI73625.1"/>
    <property type="molecule type" value="Genomic_DNA"/>
</dbReference>
<keyword evidence="5" id="KW-1133">Transmembrane helix</keyword>
<comment type="subcellular location">
    <subcellularLocation>
        <location evidence="1 4">Archaeal flagellum</location>
    </subcellularLocation>
</comment>
<organism evidence="6 7">
    <name type="scientific">Methanohalobium evestigatum (strain ATCC BAA-1072 / DSM 3721 / NBRC 107634 / OCM 161 / Z-7303)</name>
    <dbReference type="NCBI Taxonomy" id="644295"/>
    <lineage>
        <taxon>Archaea</taxon>
        <taxon>Methanobacteriati</taxon>
        <taxon>Methanobacteriota</taxon>
        <taxon>Stenosarchaea group</taxon>
        <taxon>Methanomicrobia</taxon>
        <taxon>Methanosarcinales</taxon>
        <taxon>Methanosarcinaceae</taxon>
        <taxon>Methanohalobium</taxon>
    </lineage>
</organism>
<feature type="transmembrane region" description="Helical" evidence="5">
    <location>
        <begin position="21"/>
        <end position="39"/>
    </location>
</feature>
<dbReference type="InterPro" id="IPR002774">
    <property type="entry name" value="Flagellin_arc-type"/>
</dbReference>
<gene>
    <name evidence="6" type="ordered locus">Metev_0724</name>
</gene>
<accession>D7E701</accession>
<name>D7E701_METEZ</name>
<dbReference type="RefSeq" id="WP_013194193.1">
    <property type="nucleotide sequence ID" value="NC_014253.1"/>
</dbReference>
<evidence type="ECO:0000256" key="1">
    <source>
        <dbReference type="ARBA" id="ARBA00004618"/>
    </source>
</evidence>
<dbReference type="InterPro" id="IPR013373">
    <property type="entry name" value="Flagellin/pilin_N_arc"/>
</dbReference>
<comment type="function">
    <text evidence="4">Flagellin is the subunit protein which polymerizes to form the filaments of archaeal flagella.</text>
</comment>
<evidence type="ECO:0000256" key="3">
    <source>
        <dbReference type="ARBA" id="ARBA00022440"/>
    </source>
</evidence>
<dbReference type="GO" id="GO:0097589">
    <property type="term" value="C:archaeal-type flagellum"/>
    <property type="evidence" value="ECO:0007669"/>
    <property type="project" value="UniProtKB-SubCell"/>
</dbReference>
<evidence type="ECO:0000313" key="7">
    <source>
        <dbReference type="Proteomes" id="UP000000391"/>
    </source>
</evidence>
<dbReference type="PANTHER" id="PTHR35903:SF1">
    <property type="entry name" value="FLAGELLIN B1"/>
    <property type="match status" value="1"/>
</dbReference>
<sequence>MEKLKNLFMKDEQGQVGIGTLIIFIAMVLVAAVAAAVLIQTSGNLQQRAQSTGQEATAEVSSNMDIKAIEGIRANNTSGLSNTIDYLKIRTGVSAGATAMDLSQLIITISDSDERNVLEHNESGLNGSNTMNYSKEHFSLNSIRDEDNSFSKTNPVMNRGDLVTLNVSTLTETTAKASYMVNGMSVPNNPVDSELKLDTRTSVSITLTPESGTSKQIDFMTPPSYGVDKRISLYP</sequence>
<proteinExistence type="inferred from homology"/>
<dbReference type="Proteomes" id="UP000000391">
    <property type="component" value="Chromosome"/>
</dbReference>